<keyword evidence="3" id="KW-1185">Reference proteome</keyword>
<feature type="compositionally biased region" description="Low complexity" evidence="1">
    <location>
        <begin position="113"/>
        <end position="124"/>
    </location>
</feature>
<accession>A0A218Z3P3</accession>
<comment type="caution">
    <text evidence="2">The sequence shown here is derived from an EMBL/GenBank/DDBJ whole genome shotgun (WGS) entry which is preliminary data.</text>
</comment>
<feature type="compositionally biased region" description="Pro residues" evidence="1">
    <location>
        <begin position="23"/>
        <end position="35"/>
    </location>
</feature>
<organism evidence="2 3">
    <name type="scientific">Diplocarpon coronariae</name>
    <dbReference type="NCBI Taxonomy" id="2795749"/>
    <lineage>
        <taxon>Eukaryota</taxon>
        <taxon>Fungi</taxon>
        <taxon>Dikarya</taxon>
        <taxon>Ascomycota</taxon>
        <taxon>Pezizomycotina</taxon>
        <taxon>Leotiomycetes</taxon>
        <taxon>Helotiales</taxon>
        <taxon>Drepanopezizaceae</taxon>
        <taxon>Diplocarpon</taxon>
    </lineage>
</organism>
<protein>
    <submittedName>
        <fullName evidence="2">LuxR family transcriptional regulator</fullName>
    </submittedName>
</protein>
<evidence type="ECO:0000313" key="2">
    <source>
        <dbReference type="EMBL" id="OWP02679.1"/>
    </source>
</evidence>
<evidence type="ECO:0000256" key="1">
    <source>
        <dbReference type="SAM" id="MobiDB-lite"/>
    </source>
</evidence>
<dbReference type="EMBL" id="MZNU01000218">
    <property type="protein sequence ID" value="OWP02679.1"/>
    <property type="molecule type" value="Genomic_DNA"/>
</dbReference>
<feature type="region of interest" description="Disordered" evidence="1">
    <location>
        <begin position="90"/>
        <end position="124"/>
    </location>
</feature>
<proteinExistence type="predicted"/>
<reference evidence="2 3" key="1">
    <citation type="submission" date="2017-04" db="EMBL/GenBank/DDBJ databases">
        <title>Draft genome sequence of Marssonina coronaria NL1: causal agent of apple blotch.</title>
        <authorList>
            <person name="Cheng Q."/>
        </authorList>
    </citation>
    <scope>NUCLEOTIDE SEQUENCE [LARGE SCALE GENOMIC DNA]</scope>
    <source>
        <strain evidence="2 3">NL1</strain>
    </source>
</reference>
<evidence type="ECO:0000313" key="3">
    <source>
        <dbReference type="Proteomes" id="UP000242519"/>
    </source>
</evidence>
<dbReference type="AlphaFoldDB" id="A0A218Z3P3"/>
<dbReference type="Proteomes" id="UP000242519">
    <property type="component" value="Unassembled WGS sequence"/>
</dbReference>
<name>A0A218Z3P3_9HELO</name>
<gene>
    <name evidence="2" type="ORF">B2J93_6644</name>
</gene>
<feature type="region of interest" description="Disordered" evidence="1">
    <location>
        <begin position="17"/>
        <end position="42"/>
    </location>
</feature>
<sequence length="124" mass="13133">MGYPPGLITPTYHARLAPLATGSPPPGPLETPTPPATKKRRGIRRGYMCVDVDDGREVVASVGKEVCQWDSTHHFEVEGMLEGRDGIGGKGYDTVLGSPGPLSHAARPRSRRPSVSSSSITGQV</sequence>
<dbReference type="InParanoid" id="A0A218Z3P3"/>